<feature type="domain" description="Solute-binding protein family 3/N-terminal" evidence="5">
    <location>
        <begin position="42"/>
        <end position="266"/>
    </location>
</feature>
<organism evidence="6 7">
    <name type="scientific">Oribacterium parvum ACB1</name>
    <dbReference type="NCBI Taxonomy" id="796943"/>
    <lineage>
        <taxon>Bacteria</taxon>
        <taxon>Bacillati</taxon>
        <taxon>Bacillota</taxon>
        <taxon>Clostridia</taxon>
        <taxon>Lachnospirales</taxon>
        <taxon>Lachnospiraceae</taxon>
        <taxon>Oribacterium</taxon>
    </lineage>
</organism>
<accession>G9WL07</accession>
<dbReference type="InterPro" id="IPR001638">
    <property type="entry name" value="Solute-binding_3/MltF_N"/>
</dbReference>
<dbReference type="InterPro" id="IPR018313">
    <property type="entry name" value="SBP_3_CS"/>
</dbReference>
<keyword evidence="3" id="KW-0732">Signal</keyword>
<evidence type="ECO:0000256" key="4">
    <source>
        <dbReference type="RuleBase" id="RU003744"/>
    </source>
</evidence>
<reference evidence="6" key="1">
    <citation type="submission" date="2011-08" db="EMBL/GenBank/DDBJ databases">
        <authorList>
            <consortium name="The Broad Institute Genome Sequencing Platform"/>
            <person name="Earl A."/>
            <person name="Ward D."/>
            <person name="Feldgarden M."/>
            <person name="Gevers D."/>
            <person name="Sizova M."/>
            <person name="Hazen A."/>
            <person name="Epstein S."/>
            <person name="Young S.K."/>
            <person name="Zeng Q."/>
            <person name="Gargeya S."/>
            <person name="Fitzgerald M."/>
            <person name="Haas B."/>
            <person name="Abouelleil A."/>
            <person name="Alvarado L."/>
            <person name="Arachchi H.M."/>
            <person name="Berlin A."/>
            <person name="Brown A."/>
            <person name="Chapman S.B."/>
            <person name="Chen Z."/>
            <person name="Dunbar C."/>
            <person name="Freedman E."/>
            <person name="Gearin G."/>
            <person name="Gellesch M."/>
            <person name="Goldberg J."/>
            <person name="Griggs A."/>
            <person name="Gujja S."/>
            <person name="Heiman D."/>
            <person name="Howarth C."/>
            <person name="Larson L."/>
            <person name="Lui A."/>
            <person name="MacDonald P.J.P."/>
            <person name="Montmayeur A."/>
            <person name="Murphy C."/>
            <person name="Neiman D."/>
            <person name="Pearson M."/>
            <person name="Priest M."/>
            <person name="Roberts A."/>
            <person name="Saif S."/>
            <person name="Shea T."/>
            <person name="Shenoy N."/>
            <person name="Sisk P."/>
            <person name="Stolte C."/>
            <person name="Sykes S."/>
            <person name="Wortman J."/>
            <person name="Nusbaum C."/>
            <person name="Birren B."/>
        </authorList>
    </citation>
    <scope>NUCLEOTIDE SEQUENCE [LARGE SCALE GENOMIC DNA]</scope>
    <source>
        <strain evidence="6">ACB1</strain>
    </source>
</reference>
<dbReference type="SUPFAM" id="SSF53850">
    <property type="entry name" value="Periplasmic binding protein-like II"/>
    <property type="match status" value="1"/>
</dbReference>
<dbReference type="Gene3D" id="3.40.190.10">
    <property type="entry name" value="Periplasmic binding protein-like II"/>
    <property type="match status" value="2"/>
</dbReference>
<dbReference type="GO" id="GO:0030313">
    <property type="term" value="C:cell envelope"/>
    <property type="evidence" value="ECO:0007669"/>
    <property type="project" value="UniProtKB-SubCell"/>
</dbReference>
<evidence type="ECO:0000256" key="1">
    <source>
        <dbReference type="ARBA" id="ARBA00004196"/>
    </source>
</evidence>
<dbReference type="EMBL" id="AFZC02000002">
    <property type="protein sequence ID" value="EHL13251.1"/>
    <property type="molecule type" value="Genomic_DNA"/>
</dbReference>
<dbReference type="PATRIC" id="fig|796943.3.peg.421"/>
<dbReference type="PROSITE" id="PS51257">
    <property type="entry name" value="PROKAR_LIPOPROTEIN"/>
    <property type="match status" value="1"/>
</dbReference>
<sequence length="272" mass="29962">MTMWRKMMEKGKWTSVLVLGVLALTTLALTACGGKKAEQASSFTVGFDQEFPPMGFVAEDGSYTGYDLELAEEVAKRLNLKFVAKPINWDGKDLELNSGNIDCIWNGFSMNGREENYTFVGPYMANKQVFVVKADSNISTLSDLAGKTVEVQKDSSGLEALSREENKSLKDSFSSLVEVGDYQSAMMDLETGACDAICMDSVVAEYQIKTANKPFVLLKDTLSAEEYGIGFKKGNTELAEKVKKTLLEMKADGTIDKITEKWFGAKDSFVLE</sequence>
<evidence type="ECO:0000259" key="5">
    <source>
        <dbReference type="SMART" id="SM00062"/>
    </source>
</evidence>
<evidence type="ECO:0000256" key="3">
    <source>
        <dbReference type="ARBA" id="ARBA00022729"/>
    </source>
</evidence>
<dbReference type="PANTHER" id="PTHR35936:SF34">
    <property type="entry name" value="ABC TRANSPORTER EXTRACELLULAR-BINDING PROTEIN YCKB-RELATED"/>
    <property type="match status" value="1"/>
</dbReference>
<proteinExistence type="inferred from homology"/>
<evidence type="ECO:0000313" key="7">
    <source>
        <dbReference type="Proteomes" id="UP000018461"/>
    </source>
</evidence>
<dbReference type="CDD" id="cd00996">
    <property type="entry name" value="PBP2_AatB_like"/>
    <property type="match status" value="1"/>
</dbReference>
<name>G9WL07_9FIRM</name>
<dbReference type="SMART" id="SM00062">
    <property type="entry name" value="PBPb"/>
    <property type="match status" value="1"/>
</dbReference>
<dbReference type="RefSeq" id="WP_009535886.1">
    <property type="nucleotide sequence ID" value="NZ_KE148312.1"/>
</dbReference>
<dbReference type="PROSITE" id="PS01039">
    <property type="entry name" value="SBP_BACTERIAL_3"/>
    <property type="match status" value="1"/>
</dbReference>
<evidence type="ECO:0000256" key="2">
    <source>
        <dbReference type="ARBA" id="ARBA00010333"/>
    </source>
</evidence>
<dbReference type="Pfam" id="PF00497">
    <property type="entry name" value="SBP_bac_3"/>
    <property type="match status" value="1"/>
</dbReference>
<dbReference type="HOGENOM" id="CLU_019602_18_2_9"/>
<protein>
    <recommendedName>
        <fullName evidence="5">Solute-binding protein family 3/N-terminal domain-containing protein</fullName>
    </recommendedName>
</protein>
<dbReference type="PANTHER" id="PTHR35936">
    <property type="entry name" value="MEMBRANE-BOUND LYTIC MUREIN TRANSGLYCOSYLASE F"/>
    <property type="match status" value="1"/>
</dbReference>
<comment type="similarity">
    <text evidence="2 4">Belongs to the bacterial solute-binding protein 3 family.</text>
</comment>
<dbReference type="STRING" id="796943.HMPREF9625_02064"/>
<reference evidence="6" key="2">
    <citation type="submission" date="2013-03" db="EMBL/GenBank/DDBJ databases">
        <title>The Genome Sequence of Oribacterium sp. ACB1.</title>
        <authorList>
            <consortium name="The Broad Institute Genomics Platform"/>
            <consortium name="The Broad Institute Genome Sequencing Center for Infectious Disease"/>
            <person name="Earl A."/>
            <person name="Ward D."/>
            <person name="Feldgarden M."/>
            <person name="Gevers D."/>
            <person name="Sizova M."/>
            <person name="Hazen A."/>
            <person name="Epstein S."/>
            <person name="Walker B."/>
            <person name="Young S."/>
            <person name="Zeng Q."/>
            <person name="Gargeya S."/>
            <person name="Fitzgerald M."/>
            <person name="Haas B."/>
            <person name="Abouelleil A."/>
            <person name="Allen A.W."/>
            <person name="Alvarado L."/>
            <person name="Arachchi H.M."/>
            <person name="Berlin A.M."/>
            <person name="Chapman S.B."/>
            <person name="Gainer-Dewar J."/>
            <person name="Goldberg J."/>
            <person name="Griggs A."/>
            <person name="Gujja S."/>
            <person name="Hansen M."/>
            <person name="Howarth C."/>
            <person name="Imamovic A."/>
            <person name="Ireland A."/>
            <person name="Larimer J."/>
            <person name="McCowan C."/>
            <person name="Murphy C."/>
            <person name="Pearson M."/>
            <person name="Poon T.W."/>
            <person name="Priest M."/>
            <person name="Roberts A."/>
            <person name="Saif S."/>
            <person name="Shea T."/>
            <person name="Sisk P."/>
            <person name="Sykes S."/>
            <person name="Wortman J."/>
            <person name="Nusbaum C."/>
            <person name="Birren B."/>
        </authorList>
    </citation>
    <scope>NUCLEOTIDE SEQUENCE [LARGE SCALE GENOMIC DNA]</scope>
    <source>
        <strain evidence="6">ACB1</strain>
    </source>
</reference>
<keyword evidence="7" id="KW-1185">Reference proteome</keyword>
<gene>
    <name evidence="6" type="ORF">HMPREF9625_02064</name>
</gene>
<evidence type="ECO:0000313" key="6">
    <source>
        <dbReference type="EMBL" id="EHL13251.1"/>
    </source>
</evidence>
<dbReference type="Proteomes" id="UP000018461">
    <property type="component" value="Unassembled WGS sequence"/>
</dbReference>
<dbReference type="AlphaFoldDB" id="G9WL07"/>
<comment type="caution">
    <text evidence="6">The sequence shown here is derived from an EMBL/GenBank/DDBJ whole genome shotgun (WGS) entry which is preliminary data.</text>
</comment>
<comment type="subcellular location">
    <subcellularLocation>
        <location evidence="1">Cell envelope</location>
    </subcellularLocation>
</comment>